<dbReference type="GeneID" id="42568866"/>
<evidence type="ECO:0000313" key="2">
    <source>
        <dbReference type="EMBL" id="AKB72664.1"/>
    </source>
</evidence>
<keyword evidence="1" id="KW-1133">Transmembrane helix</keyword>
<dbReference type="HOGENOM" id="CLU_2766108_0_0_2"/>
<proteinExistence type="predicted"/>
<protein>
    <submittedName>
        <fullName evidence="2">Uncharacterized protein</fullName>
    </submittedName>
</protein>
<organism evidence="2 3">
    <name type="scientific">Methanosarcina mazei C16</name>
    <dbReference type="NCBI Taxonomy" id="1434113"/>
    <lineage>
        <taxon>Archaea</taxon>
        <taxon>Methanobacteriati</taxon>
        <taxon>Methanobacteriota</taxon>
        <taxon>Stenosarchaea group</taxon>
        <taxon>Methanomicrobia</taxon>
        <taxon>Methanosarcinales</taxon>
        <taxon>Methanosarcinaceae</taxon>
        <taxon>Methanosarcina</taxon>
    </lineage>
</organism>
<reference evidence="2 3" key="1">
    <citation type="submission" date="2014-07" db="EMBL/GenBank/DDBJ databases">
        <title>Methanogenic archaea and the global carbon cycle.</title>
        <authorList>
            <person name="Henriksen J.R."/>
            <person name="Luke J."/>
            <person name="Reinhart S."/>
            <person name="Benedict M.N."/>
            <person name="Youngblut N.D."/>
            <person name="Metcalf M.E."/>
            <person name="Whitaker R.J."/>
            <person name="Metcalf W.W."/>
        </authorList>
    </citation>
    <scope>NUCLEOTIDE SEQUENCE [LARGE SCALE GENOMIC DNA]</scope>
    <source>
        <strain evidence="2 3">C16</strain>
    </source>
</reference>
<evidence type="ECO:0000313" key="3">
    <source>
        <dbReference type="Proteomes" id="UP000033071"/>
    </source>
</evidence>
<dbReference type="KEGG" id="mmac:MSMAC_2774"/>
<dbReference type="PATRIC" id="fig|1434113.4.peg.3482"/>
<accession>A0A0E3RX37</accession>
<gene>
    <name evidence="2" type="ORF">MSMAC_2774</name>
</gene>
<dbReference type="AlphaFoldDB" id="A0A0E3RX37"/>
<sequence length="69" mass="7580">MGSGDGTSFHKKNILGVAGPFFESMCLGEHNIRRDCIGGYSRYSTSGLLLTLLILRIIINLIMEFDDGN</sequence>
<feature type="transmembrane region" description="Helical" evidence="1">
    <location>
        <begin position="43"/>
        <end position="63"/>
    </location>
</feature>
<dbReference type="Proteomes" id="UP000033071">
    <property type="component" value="Chromosome"/>
</dbReference>
<evidence type="ECO:0000256" key="1">
    <source>
        <dbReference type="SAM" id="Phobius"/>
    </source>
</evidence>
<dbReference type="EMBL" id="CP009514">
    <property type="protein sequence ID" value="AKB72664.1"/>
    <property type="molecule type" value="Genomic_DNA"/>
</dbReference>
<keyword evidence="1" id="KW-0472">Membrane</keyword>
<keyword evidence="1" id="KW-0812">Transmembrane</keyword>
<dbReference type="RefSeq" id="WP_137726727.1">
    <property type="nucleotide sequence ID" value="NZ_CP009514.1"/>
</dbReference>
<name>A0A0E3RX37_METMZ</name>